<dbReference type="SUPFAM" id="SSF109604">
    <property type="entry name" value="HD-domain/PDEase-like"/>
    <property type="match status" value="1"/>
</dbReference>
<evidence type="ECO:0000313" key="2">
    <source>
        <dbReference type="EMBL" id="QFQ12269.1"/>
    </source>
</evidence>
<dbReference type="RefSeq" id="WP_111898449.1">
    <property type="nucleotide sequence ID" value="NZ_CP033459.1"/>
</dbReference>
<dbReference type="EMBL" id="CP033459">
    <property type="protein sequence ID" value="QFQ12269.1"/>
    <property type="molecule type" value="Genomic_DNA"/>
</dbReference>
<dbReference type="Proteomes" id="UP000249375">
    <property type="component" value="Chromosome"/>
</dbReference>
<accession>A0A5P8E5E9</accession>
<gene>
    <name evidence="2" type="ORF">C7Y71_004130</name>
</gene>
<proteinExistence type="predicted"/>
<reference evidence="2 3" key="1">
    <citation type="submission" date="2018-11" db="EMBL/GenBank/DDBJ databases">
        <authorList>
            <person name="Na S.W."/>
            <person name="Baik M."/>
        </authorList>
    </citation>
    <scope>NUCLEOTIDE SEQUENCE [LARGE SCALE GENOMIC DNA]</scope>
    <source>
        <strain evidence="2 3">E39</strain>
    </source>
</reference>
<dbReference type="KEGG" id="alq:C7Y71_004130"/>
<dbReference type="InterPro" id="IPR006674">
    <property type="entry name" value="HD_domain"/>
</dbReference>
<dbReference type="AlphaFoldDB" id="A0A5P8E5E9"/>
<organism evidence="2 3">
    <name type="scientific">Pseudoprevotella muciniphila</name>
    <dbReference type="NCBI Taxonomy" id="2133944"/>
    <lineage>
        <taxon>Bacteria</taxon>
        <taxon>Pseudomonadati</taxon>
        <taxon>Bacteroidota</taxon>
        <taxon>Bacteroidia</taxon>
        <taxon>Bacteroidales</taxon>
        <taxon>Prevotellaceae</taxon>
        <taxon>Pseudoprevotella</taxon>
    </lineage>
</organism>
<dbReference type="OrthoDB" id="384706at2"/>
<feature type="domain" description="HD" evidence="1">
    <location>
        <begin position="26"/>
        <end position="123"/>
    </location>
</feature>
<keyword evidence="3" id="KW-1185">Reference proteome</keyword>
<name>A0A5P8E5E9_9BACT</name>
<evidence type="ECO:0000259" key="1">
    <source>
        <dbReference type="Pfam" id="PF01966"/>
    </source>
</evidence>
<evidence type="ECO:0000313" key="3">
    <source>
        <dbReference type="Proteomes" id="UP000249375"/>
    </source>
</evidence>
<sequence>MDYPELKKHIEANILPQYAHFDAAHRLDHADAVIAASLRYARSCGADEQMAYVIAAYHDVGLSEGREMHHLASARILLSDEVLRRWFSEEQLRVMAEAVEDHRASATHPPRSIYGRIVAEADRQIDADTVIRRTVQYGLTHYPDMSREEHFERMCAHLREKYGDGGYLKLWISDSDNVAKLEELRKIIRNEDILHRKFEEIMAESTGLLQPL</sequence>
<dbReference type="Gene3D" id="1.10.3210.10">
    <property type="entry name" value="Hypothetical protein af1432"/>
    <property type="match status" value="1"/>
</dbReference>
<dbReference type="Pfam" id="PF01966">
    <property type="entry name" value="HD"/>
    <property type="match status" value="1"/>
</dbReference>
<protein>
    <submittedName>
        <fullName evidence="2">HD domain-containing protein</fullName>
    </submittedName>
</protein>